<dbReference type="SUPFAM" id="SSF52047">
    <property type="entry name" value="RNI-like"/>
    <property type="match status" value="1"/>
</dbReference>
<dbReference type="InterPro" id="IPR001810">
    <property type="entry name" value="F-box_dom"/>
</dbReference>
<dbReference type="Proteomes" id="UP000663855">
    <property type="component" value="Unassembled WGS sequence"/>
</dbReference>
<accession>A0A814IRD2</accession>
<name>A0A814IRD2_9BILA</name>
<dbReference type="Proteomes" id="UP000681967">
    <property type="component" value="Unassembled WGS sequence"/>
</dbReference>
<dbReference type="PROSITE" id="PS50181">
    <property type="entry name" value="FBOX"/>
    <property type="match status" value="1"/>
</dbReference>
<feature type="domain" description="F-box" evidence="1">
    <location>
        <begin position="1"/>
        <end position="55"/>
    </location>
</feature>
<dbReference type="EMBL" id="CAJOBH010087627">
    <property type="protein sequence ID" value="CAF4548611.1"/>
    <property type="molecule type" value="Genomic_DNA"/>
</dbReference>
<proteinExistence type="predicted"/>
<dbReference type="AlphaFoldDB" id="A0A814IRD2"/>
<evidence type="ECO:0000313" key="4">
    <source>
        <dbReference type="Proteomes" id="UP000663855"/>
    </source>
</evidence>
<protein>
    <recommendedName>
        <fullName evidence="1">F-box domain-containing protein</fullName>
    </recommendedName>
</protein>
<dbReference type="EMBL" id="CAJNOV010000494">
    <property type="protein sequence ID" value="CAF1025168.1"/>
    <property type="molecule type" value="Genomic_DNA"/>
</dbReference>
<comment type="caution">
    <text evidence="2">The sequence shown here is derived from an EMBL/GenBank/DDBJ whole genome shotgun (WGS) entry which is preliminary data.</text>
</comment>
<evidence type="ECO:0000313" key="3">
    <source>
        <dbReference type="EMBL" id="CAF4548611.1"/>
    </source>
</evidence>
<organism evidence="2 4">
    <name type="scientific">Rotaria magnacalcarata</name>
    <dbReference type="NCBI Taxonomy" id="392030"/>
    <lineage>
        <taxon>Eukaryota</taxon>
        <taxon>Metazoa</taxon>
        <taxon>Spiralia</taxon>
        <taxon>Gnathifera</taxon>
        <taxon>Rotifera</taxon>
        <taxon>Eurotatoria</taxon>
        <taxon>Bdelloidea</taxon>
        <taxon>Philodinida</taxon>
        <taxon>Philodinidae</taxon>
        <taxon>Rotaria</taxon>
    </lineage>
</organism>
<reference evidence="2" key="1">
    <citation type="submission" date="2021-02" db="EMBL/GenBank/DDBJ databases">
        <authorList>
            <person name="Nowell W R."/>
        </authorList>
    </citation>
    <scope>NUCLEOTIDE SEQUENCE</scope>
</reference>
<evidence type="ECO:0000259" key="1">
    <source>
        <dbReference type="PROSITE" id="PS50181"/>
    </source>
</evidence>
<evidence type="ECO:0000313" key="2">
    <source>
        <dbReference type="EMBL" id="CAF1025168.1"/>
    </source>
</evidence>
<sequence>MEYLPDELLLLSFRYLHRFDLLYTFKDLNRRFQQIVEPYLYKVNLTQANLSYKHFRLFVKHILPSHGNSIRSLTVSGLQLFDLVRLHLHHLPSLESITLKRPLIDTVRSDKLEKFLIQVLRIPTLKHLSIDYHGGIIFELISQYATPNLQTLKVLHSYDFYYFGYVTQQSPYLKRLSINLMSTIDLVKLFQVAVNLNQLNLSFYTFADLEVREVPDTLEKLHLEIDFRLLKSKNNKKSLHQSNFHMLSKLLNNFRNNLKYLDLIVLNAEKEFSDFDKLHSLVNNFDQLETFEYDIRTKYRPDQRFPNVDELISANSTYSIYTNPRPQPFDTSFKRVEFEKTKLNSDLTRSQLLVATSLDVTDGDYFDVNLPSSFELSDDLKLVNLNKIHICKSTIDSNPEIRPFLSKVIALASNLHTLVLESDVEHTLLLLKQFITSANISRKIAEVQLIQQNFFDDQDLVFFSNIAHIVPNLKSLSLTLHKEFSVRNSDIKKLIRRTRAGFRKLNNLTLKLSDDDVHSDDRDMLDSALESYKKSLNELRHETGESLYWSTDYNMSGAFIIIWM</sequence>
<gene>
    <name evidence="3" type="ORF">BYL167_LOCUS38009</name>
    <name evidence="2" type="ORF">CJN711_LOCUS3517</name>
</gene>